<feature type="domain" description="Pyrrolo-quinoline quinone repeat" evidence="1">
    <location>
        <begin position="139"/>
        <end position="307"/>
    </location>
</feature>
<dbReference type="InterPro" id="IPR015943">
    <property type="entry name" value="WD40/YVTN_repeat-like_dom_sf"/>
</dbReference>
<proteinExistence type="predicted"/>
<dbReference type="Proteomes" id="UP001332243">
    <property type="component" value="Unassembled WGS sequence"/>
</dbReference>
<dbReference type="EMBL" id="JAZGQK010000018">
    <property type="protein sequence ID" value="MEE6261116.1"/>
    <property type="molecule type" value="Genomic_DNA"/>
</dbReference>
<evidence type="ECO:0000259" key="1">
    <source>
        <dbReference type="Pfam" id="PF13360"/>
    </source>
</evidence>
<dbReference type="InterPro" id="IPR011047">
    <property type="entry name" value="Quinoprotein_ADH-like_sf"/>
</dbReference>
<sequence>MDDNGTVVIDLGSDRYDPPVEDEGRPLALPAHRWRAAALALVGALALTAGGAAPPAPSPLRDVYAVPLTVDDRFLLTGDRLYVADRPAGGEARIAAYDLTGRRIWSVPQPAGEPLQLSEAPGLLLSTSNDPGDRSVRTTALDAVTGRPLWSFPDWLTALPGTSTALVTNDVFPPESRFEPGEPVPAAPVLHVASDGTTYTAESIGVTAQVVDLATGAVLWRTPLVSAAIALPAGGGREPVVLVSPREGGVELRDPRTGAVRWSLDRSVPPVRYAAQFGDVLLLSRTGRDAGLAAYSTDLGQRLWEATKPDLHSPHFGVCAPMLCTSDPDNGVEVRDPATGAVAWRMARTGSLQPSGSGLVVSDEQPRVHRVVDPGTGRTVADLTAWREADSSPSEPAPLLLRRQTDTRQTWLGLLAPGATAVRTLDVVPHALSFCAVVPGVVACHADEREVRVWRYE</sequence>
<evidence type="ECO:0000313" key="2">
    <source>
        <dbReference type="EMBL" id="MEE6261116.1"/>
    </source>
</evidence>
<reference evidence="2 4" key="1">
    <citation type="submission" date="2024-01" db="EMBL/GenBank/DDBJ databases">
        <title>Genome insights into Plantactinospora sonchi sp. nov.</title>
        <authorList>
            <person name="Wang L."/>
        </authorList>
    </citation>
    <scope>NUCLEOTIDE SEQUENCE [LARGE SCALE GENOMIC DNA]</scope>
    <source>
        <strain evidence="2 4">NEAU-QY2</strain>
    </source>
</reference>
<organism evidence="2 4">
    <name type="scientific">Plantactinospora sonchi</name>
    <dbReference type="NCBI Taxonomy" id="1544735"/>
    <lineage>
        <taxon>Bacteria</taxon>
        <taxon>Bacillati</taxon>
        <taxon>Actinomycetota</taxon>
        <taxon>Actinomycetes</taxon>
        <taxon>Micromonosporales</taxon>
        <taxon>Micromonosporaceae</taxon>
        <taxon>Plantactinospora</taxon>
    </lineage>
</organism>
<gene>
    <name evidence="2" type="ORF">V1633_21790</name>
    <name evidence="3" type="ORF">V1633_26440</name>
</gene>
<keyword evidence="4" id="KW-1185">Reference proteome</keyword>
<comment type="caution">
    <text evidence="2">The sequence shown here is derived from an EMBL/GenBank/DDBJ whole genome shotgun (WGS) entry which is preliminary data.</text>
</comment>
<accession>A0ABU7RXA1</accession>
<evidence type="ECO:0000313" key="4">
    <source>
        <dbReference type="Proteomes" id="UP001332243"/>
    </source>
</evidence>
<dbReference type="EMBL" id="JAZGQK010000024">
    <property type="protein sequence ID" value="MEE6262029.1"/>
    <property type="molecule type" value="Genomic_DNA"/>
</dbReference>
<dbReference type="Pfam" id="PF13360">
    <property type="entry name" value="PQQ_2"/>
    <property type="match status" value="1"/>
</dbReference>
<dbReference type="InterPro" id="IPR002372">
    <property type="entry name" value="PQQ_rpt_dom"/>
</dbReference>
<protein>
    <submittedName>
        <fullName evidence="2">PQQ-binding-like beta-propeller repeat protein</fullName>
    </submittedName>
</protein>
<evidence type="ECO:0000313" key="3">
    <source>
        <dbReference type="EMBL" id="MEE6262029.1"/>
    </source>
</evidence>
<dbReference type="SUPFAM" id="SSF50998">
    <property type="entry name" value="Quinoprotein alcohol dehydrogenase-like"/>
    <property type="match status" value="1"/>
</dbReference>
<dbReference type="Gene3D" id="2.130.10.10">
    <property type="entry name" value="YVTN repeat-like/Quinoprotein amine dehydrogenase"/>
    <property type="match status" value="2"/>
</dbReference>
<dbReference type="RefSeq" id="WP_331216232.1">
    <property type="nucleotide sequence ID" value="NZ_JAZGQK010000018.1"/>
</dbReference>
<name>A0ABU7RXA1_9ACTN</name>